<dbReference type="OrthoDB" id="9770329at2"/>
<dbReference type="STRING" id="665118.SAMN02983003_3448"/>
<evidence type="ECO:0000256" key="1">
    <source>
        <dbReference type="ARBA" id="ARBA00004370"/>
    </source>
</evidence>
<keyword evidence="3 5" id="KW-1133">Transmembrane helix</keyword>
<dbReference type="InterPro" id="IPR050307">
    <property type="entry name" value="Sterol_Desaturase_Related"/>
</dbReference>
<reference evidence="7 8" key="1">
    <citation type="submission" date="2016-11" db="EMBL/GenBank/DDBJ databases">
        <authorList>
            <person name="Jaros S."/>
            <person name="Januszkiewicz K."/>
            <person name="Wedrychowicz H."/>
        </authorList>
    </citation>
    <scope>NUCLEOTIDE SEQUENCE [LARGE SCALE GENOMIC DNA]</scope>
    <source>
        <strain evidence="7 8">ATCC 23634</strain>
    </source>
</reference>
<evidence type="ECO:0000256" key="4">
    <source>
        <dbReference type="ARBA" id="ARBA00023136"/>
    </source>
</evidence>
<proteinExistence type="predicted"/>
<keyword evidence="2 5" id="KW-0812">Transmembrane</keyword>
<keyword evidence="8" id="KW-1185">Reference proteome</keyword>
<dbReference type="AlphaFoldDB" id="A0A1K2I1K9"/>
<comment type="subcellular location">
    <subcellularLocation>
        <location evidence="1">Membrane</location>
    </subcellularLocation>
</comment>
<keyword evidence="4 5" id="KW-0472">Membrane</keyword>
<evidence type="ECO:0000256" key="2">
    <source>
        <dbReference type="ARBA" id="ARBA00022692"/>
    </source>
</evidence>
<evidence type="ECO:0000256" key="3">
    <source>
        <dbReference type="ARBA" id="ARBA00022989"/>
    </source>
</evidence>
<dbReference type="GO" id="GO:0008610">
    <property type="term" value="P:lipid biosynthetic process"/>
    <property type="evidence" value="ECO:0007669"/>
    <property type="project" value="InterPro"/>
</dbReference>
<gene>
    <name evidence="7" type="ORF">SAMN02983003_3448</name>
</gene>
<dbReference type="Proteomes" id="UP000183447">
    <property type="component" value="Unassembled WGS sequence"/>
</dbReference>
<sequence length="270" mass="30221">MTILGLGEGPFRFGLFVLVLLVMAALETWLPRRQRRHPRKSRWTTNIGLLVSDFLAVSVFTVLVPVTAVIAAIWAETAGIGLFNVLPMPGWVAGIVAFVVLDLVIWAQHLVFHKVPMLWRVHSVHHTDHDLDATTGIRFHPVEIVLSILVKAAAVVVLGAPPLAVVLFEAMVNAAALFNHANLRLPPALDRVLRLFVVTPDMHRVHHSVEREETDSNYGFALSIWDRLFSTYRAQPRAGHEGMTTGLAEWQADSRPNRLGWLIALPFRRR</sequence>
<feature type="transmembrane region" description="Helical" evidence="5">
    <location>
        <begin position="12"/>
        <end position="30"/>
    </location>
</feature>
<dbReference type="GO" id="GO:0005506">
    <property type="term" value="F:iron ion binding"/>
    <property type="evidence" value="ECO:0007669"/>
    <property type="project" value="InterPro"/>
</dbReference>
<feature type="transmembrane region" description="Helical" evidence="5">
    <location>
        <begin position="90"/>
        <end position="112"/>
    </location>
</feature>
<dbReference type="RefSeq" id="WP_072345723.1">
    <property type="nucleotide sequence ID" value="NZ_FPKU01000003.1"/>
</dbReference>
<feature type="domain" description="Fatty acid hydroxylase" evidence="6">
    <location>
        <begin position="95"/>
        <end position="231"/>
    </location>
</feature>
<dbReference type="GO" id="GO:0016020">
    <property type="term" value="C:membrane"/>
    <property type="evidence" value="ECO:0007669"/>
    <property type="project" value="UniProtKB-SubCell"/>
</dbReference>
<evidence type="ECO:0000313" key="7">
    <source>
        <dbReference type="EMBL" id="SFZ86270.1"/>
    </source>
</evidence>
<dbReference type="Pfam" id="PF04116">
    <property type="entry name" value="FA_hydroxylase"/>
    <property type="match status" value="1"/>
</dbReference>
<dbReference type="InterPro" id="IPR006694">
    <property type="entry name" value="Fatty_acid_hydroxylase"/>
</dbReference>
<evidence type="ECO:0000259" key="6">
    <source>
        <dbReference type="Pfam" id="PF04116"/>
    </source>
</evidence>
<dbReference type="GO" id="GO:0016491">
    <property type="term" value="F:oxidoreductase activity"/>
    <property type="evidence" value="ECO:0007669"/>
    <property type="project" value="InterPro"/>
</dbReference>
<dbReference type="PANTHER" id="PTHR11863">
    <property type="entry name" value="STEROL DESATURASE"/>
    <property type="match status" value="1"/>
</dbReference>
<accession>A0A1K2I1K9</accession>
<protein>
    <submittedName>
        <fullName evidence="7">Sterol desaturase/sphingolipid hydroxylase, fatty acid hydroxylase superfamily</fullName>
    </submittedName>
</protein>
<evidence type="ECO:0000313" key="8">
    <source>
        <dbReference type="Proteomes" id="UP000183447"/>
    </source>
</evidence>
<name>A0A1K2I1K9_9HYPH</name>
<organism evidence="7 8">
    <name type="scientific">Devosia enhydra</name>
    <dbReference type="NCBI Taxonomy" id="665118"/>
    <lineage>
        <taxon>Bacteria</taxon>
        <taxon>Pseudomonadati</taxon>
        <taxon>Pseudomonadota</taxon>
        <taxon>Alphaproteobacteria</taxon>
        <taxon>Hyphomicrobiales</taxon>
        <taxon>Devosiaceae</taxon>
        <taxon>Devosia</taxon>
    </lineage>
</organism>
<evidence type="ECO:0000256" key="5">
    <source>
        <dbReference type="SAM" id="Phobius"/>
    </source>
</evidence>
<feature type="transmembrane region" description="Helical" evidence="5">
    <location>
        <begin position="50"/>
        <end position="75"/>
    </location>
</feature>
<dbReference type="EMBL" id="FPKU01000003">
    <property type="protein sequence ID" value="SFZ86270.1"/>
    <property type="molecule type" value="Genomic_DNA"/>
</dbReference>